<keyword evidence="2" id="KW-0812">Transmembrane</keyword>
<dbReference type="EMBL" id="JBBEGN010000002">
    <property type="protein sequence ID" value="MEJ2867373.1"/>
    <property type="molecule type" value="Genomic_DNA"/>
</dbReference>
<feature type="transmembrane region" description="Helical" evidence="2">
    <location>
        <begin position="7"/>
        <end position="29"/>
    </location>
</feature>
<comment type="caution">
    <text evidence="3">The sequence shown here is derived from an EMBL/GenBank/DDBJ whole genome shotgun (WGS) entry which is preliminary data.</text>
</comment>
<name>A0ABU8MKA3_9PSEU</name>
<feature type="region of interest" description="Disordered" evidence="1">
    <location>
        <begin position="78"/>
        <end position="99"/>
    </location>
</feature>
<evidence type="ECO:0000256" key="1">
    <source>
        <dbReference type="SAM" id="MobiDB-lite"/>
    </source>
</evidence>
<keyword evidence="2" id="KW-1133">Transmembrane helix</keyword>
<protein>
    <submittedName>
        <fullName evidence="3">Uncharacterized protein</fullName>
    </submittedName>
</protein>
<dbReference type="Proteomes" id="UP001385809">
    <property type="component" value="Unassembled WGS sequence"/>
</dbReference>
<evidence type="ECO:0000313" key="3">
    <source>
        <dbReference type="EMBL" id="MEJ2867373.1"/>
    </source>
</evidence>
<keyword evidence="2" id="KW-0472">Membrane</keyword>
<sequence>MDTAPRLLVVAALTVEGLAIAGLVLAVLTGPEPSILIPAVFGVAAASVLTVLALTHLARRRLVEAFGQATTSLVVAGAHGPHRHHDGGSGHDDGWWQPAPHHDAYGGGYDGGWGGGWSGCDAGSWSDHGGSDSGGSCTSDSGSSSSDSGSSGSSGD</sequence>
<gene>
    <name evidence="3" type="ORF">WCD74_06315</name>
</gene>
<organism evidence="3 4">
    <name type="scientific">Actinomycetospora aurantiaca</name>
    <dbReference type="NCBI Taxonomy" id="3129233"/>
    <lineage>
        <taxon>Bacteria</taxon>
        <taxon>Bacillati</taxon>
        <taxon>Actinomycetota</taxon>
        <taxon>Actinomycetes</taxon>
        <taxon>Pseudonocardiales</taxon>
        <taxon>Pseudonocardiaceae</taxon>
        <taxon>Actinomycetospora</taxon>
    </lineage>
</organism>
<evidence type="ECO:0000256" key="2">
    <source>
        <dbReference type="SAM" id="Phobius"/>
    </source>
</evidence>
<feature type="region of interest" description="Disordered" evidence="1">
    <location>
        <begin position="121"/>
        <end position="156"/>
    </location>
</feature>
<keyword evidence="4" id="KW-1185">Reference proteome</keyword>
<proteinExistence type="predicted"/>
<feature type="compositionally biased region" description="Basic and acidic residues" evidence="1">
    <location>
        <begin position="86"/>
        <end position="99"/>
    </location>
</feature>
<dbReference type="RefSeq" id="WP_337693979.1">
    <property type="nucleotide sequence ID" value="NZ_JBBEGN010000002.1"/>
</dbReference>
<feature type="transmembrane region" description="Helical" evidence="2">
    <location>
        <begin position="35"/>
        <end position="54"/>
    </location>
</feature>
<reference evidence="3 4" key="1">
    <citation type="submission" date="2024-03" db="EMBL/GenBank/DDBJ databases">
        <title>Actinomycetospora sp. OC33-EN08, a novel actinomycete isolated from wild orchid (Aerides multiflora).</title>
        <authorList>
            <person name="Suriyachadkun C."/>
        </authorList>
    </citation>
    <scope>NUCLEOTIDE SEQUENCE [LARGE SCALE GENOMIC DNA]</scope>
    <source>
        <strain evidence="3 4">OC33-EN08</strain>
    </source>
</reference>
<evidence type="ECO:0000313" key="4">
    <source>
        <dbReference type="Proteomes" id="UP001385809"/>
    </source>
</evidence>
<accession>A0ABU8MKA3</accession>